<name>A0A291E3T8_9ENTR</name>
<dbReference type="Pfam" id="PF11660">
    <property type="entry name" value="DUF3262"/>
    <property type="match status" value="1"/>
</dbReference>
<dbReference type="RefSeq" id="WP_082763220.1">
    <property type="nucleotide sequence ID" value="NZ_CP023525.1"/>
</dbReference>
<protein>
    <submittedName>
        <fullName evidence="2">TIGR03758 family integrating conjugative element protein</fullName>
    </submittedName>
</protein>
<feature type="transmembrane region" description="Helical" evidence="1">
    <location>
        <begin position="59"/>
        <end position="79"/>
    </location>
</feature>
<keyword evidence="1" id="KW-0812">Transmembrane</keyword>
<dbReference type="Proteomes" id="UP000217979">
    <property type="component" value="Chromosome"/>
</dbReference>
<dbReference type="EMBL" id="CP023525">
    <property type="protein sequence ID" value="ATF94559.1"/>
    <property type="molecule type" value="Genomic_DNA"/>
</dbReference>
<gene>
    <name evidence="2" type="ORF">CO704_21930</name>
</gene>
<organism evidence="2 3">
    <name type="scientific">Cedecea neteri</name>
    <dbReference type="NCBI Taxonomy" id="158822"/>
    <lineage>
        <taxon>Bacteria</taxon>
        <taxon>Pseudomonadati</taxon>
        <taxon>Pseudomonadota</taxon>
        <taxon>Gammaproteobacteria</taxon>
        <taxon>Enterobacterales</taxon>
        <taxon>Enterobacteriaceae</taxon>
        <taxon>Cedecea</taxon>
    </lineage>
</organism>
<evidence type="ECO:0000313" key="2">
    <source>
        <dbReference type="EMBL" id="ATF94559.1"/>
    </source>
</evidence>
<dbReference type="AlphaFoldDB" id="A0A291E3T8"/>
<proteinExistence type="predicted"/>
<dbReference type="NCBIfam" id="TIGR03758">
    <property type="entry name" value="conj_TIGR03758"/>
    <property type="match status" value="1"/>
</dbReference>
<sequence>MGMTAGQTAAFTAASGHLDIPLLHLACVGFLVEGLFLWAAWALTDVWNGWANEKVRHAALVRFAIRAVILIVVSIWMFAS</sequence>
<evidence type="ECO:0000256" key="1">
    <source>
        <dbReference type="SAM" id="Phobius"/>
    </source>
</evidence>
<dbReference type="InterPro" id="IPR021676">
    <property type="entry name" value="DUF3262"/>
</dbReference>
<reference evidence="2 3" key="1">
    <citation type="submission" date="2017-09" db="EMBL/GenBank/DDBJ databases">
        <title>FDA dAtabase for Regulatory Grade micrObial Sequences (FDA-ARGOS): Supporting development and validation of Infectious Disease Dx tests.</title>
        <authorList>
            <person name="Minogue T."/>
            <person name="Wolcott M."/>
            <person name="Wasieloski L."/>
            <person name="Aguilar W."/>
            <person name="Moore D."/>
            <person name="Tallon L."/>
            <person name="Sadzewicz L."/>
            <person name="Ott S."/>
            <person name="Zhao X."/>
            <person name="Nagaraj S."/>
            <person name="Vavikolanu K."/>
            <person name="Aluvathingal J."/>
            <person name="Nadendla S."/>
            <person name="Sichtig H."/>
        </authorList>
    </citation>
    <scope>NUCLEOTIDE SEQUENCE [LARGE SCALE GENOMIC DNA]</scope>
    <source>
        <strain evidence="2 3">FDAARGOS_392</strain>
    </source>
</reference>
<keyword evidence="1" id="KW-1133">Transmembrane helix</keyword>
<keyword evidence="1" id="KW-0472">Membrane</keyword>
<evidence type="ECO:0000313" key="3">
    <source>
        <dbReference type="Proteomes" id="UP000217979"/>
    </source>
</evidence>
<feature type="transmembrane region" description="Helical" evidence="1">
    <location>
        <begin position="22"/>
        <end position="47"/>
    </location>
</feature>
<accession>A0A291E3T8</accession>